<dbReference type="EMBL" id="CP109968">
    <property type="protein sequence ID" value="UYZ08540.1"/>
    <property type="molecule type" value="Genomic_DNA"/>
</dbReference>
<evidence type="ECO:0000313" key="2">
    <source>
        <dbReference type="Proteomes" id="UP000298735"/>
    </source>
</evidence>
<evidence type="ECO:0000313" key="1">
    <source>
        <dbReference type="EMBL" id="UYZ08540.1"/>
    </source>
</evidence>
<sequence>MTALYSIARLIGVTGCAVLALLAYYEGIPGIRDIPGTAHIPIVRDFIAGRVEKVAAERVAAATADLVARSELIAARSRAAELERQIDINKKLAESAARQAQAARIDADRAREELENKIANDRDPDISRWRQRDLDRLRE</sequence>
<accession>A0A4Z1RCZ3</accession>
<protein>
    <submittedName>
        <fullName evidence="1">Uncharacterized protein</fullName>
    </submittedName>
</protein>
<dbReference type="KEGG" id="asal:CFBP5507_05940"/>
<proteinExistence type="predicted"/>
<organism evidence="1 2">
    <name type="scientific">Agrobacterium salinitolerans</name>
    <dbReference type="NCBI Taxonomy" id="1183413"/>
    <lineage>
        <taxon>Bacteria</taxon>
        <taxon>Pseudomonadati</taxon>
        <taxon>Pseudomonadota</taxon>
        <taxon>Alphaproteobacteria</taxon>
        <taxon>Hyphomicrobiales</taxon>
        <taxon>Rhizobiaceae</taxon>
        <taxon>Rhizobium/Agrobacterium group</taxon>
        <taxon>Agrobacterium</taxon>
    </lineage>
</organism>
<dbReference type="Proteomes" id="UP000298735">
    <property type="component" value="Chromosome Circular"/>
</dbReference>
<name>A0A4Z1RCZ3_9HYPH</name>
<dbReference type="OrthoDB" id="8404619at2"/>
<dbReference type="AlphaFoldDB" id="A0A4Z1RCZ3"/>
<reference evidence="1" key="1">
    <citation type="submission" date="2022-10" db="EMBL/GenBank/DDBJ databases">
        <title>Complete genome sequence of Agrobacterium salinitolerans CFBP5507.</title>
        <authorList>
            <person name="Tchabashvili S."/>
            <person name="Yen H.-C."/>
            <person name="Haryono M."/>
            <person name="Lin Y.-C."/>
            <person name="Lai E.-M."/>
            <person name="Kuo C.-H."/>
        </authorList>
    </citation>
    <scope>NUCLEOTIDE SEQUENCE</scope>
    <source>
        <strain evidence="1">CFBP5507</strain>
    </source>
</reference>
<gene>
    <name evidence="1" type="ORF">CFBP5507_05940</name>
</gene>
<dbReference type="RefSeq" id="WP_137410321.1">
    <property type="nucleotide sequence ID" value="NZ_CP109968.1"/>
</dbReference>